<proteinExistence type="predicted"/>
<protein>
    <submittedName>
        <fullName evidence="1">Uncharacterized protein</fullName>
    </submittedName>
</protein>
<name>A0AAD9KTW8_RIDPI</name>
<keyword evidence="2" id="KW-1185">Reference proteome</keyword>
<dbReference type="AlphaFoldDB" id="A0AAD9KTW8"/>
<gene>
    <name evidence="1" type="ORF">NP493_611g01038</name>
</gene>
<evidence type="ECO:0000313" key="2">
    <source>
        <dbReference type="Proteomes" id="UP001209878"/>
    </source>
</evidence>
<sequence length="146" mass="17091">MSVIDLMSSVTRARVRSAETTRGTLNVDSAPRRSRRVTSYNKNAAYEEELQKDEERRLLLRAKRYAHRHQANHVTTTRVVPKQLCRLRSARQNRVLANRKRKQEPLSASIPSRSERSADRNIASCFVRLAPRGSTLYYTRRLRKRR</sequence>
<dbReference type="EMBL" id="JAODUO010000611">
    <property type="protein sequence ID" value="KAK2177242.1"/>
    <property type="molecule type" value="Genomic_DNA"/>
</dbReference>
<organism evidence="1 2">
    <name type="scientific">Ridgeia piscesae</name>
    <name type="common">Tubeworm</name>
    <dbReference type="NCBI Taxonomy" id="27915"/>
    <lineage>
        <taxon>Eukaryota</taxon>
        <taxon>Metazoa</taxon>
        <taxon>Spiralia</taxon>
        <taxon>Lophotrochozoa</taxon>
        <taxon>Annelida</taxon>
        <taxon>Polychaeta</taxon>
        <taxon>Sedentaria</taxon>
        <taxon>Canalipalpata</taxon>
        <taxon>Sabellida</taxon>
        <taxon>Siboglinidae</taxon>
        <taxon>Ridgeia</taxon>
    </lineage>
</organism>
<dbReference type="Proteomes" id="UP001209878">
    <property type="component" value="Unassembled WGS sequence"/>
</dbReference>
<comment type="caution">
    <text evidence="1">The sequence shown here is derived from an EMBL/GenBank/DDBJ whole genome shotgun (WGS) entry which is preliminary data.</text>
</comment>
<accession>A0AAD9KTW8</accession>
<evidence type="ECO:0000313" key="1">
    <source>
        <dbReference type="EMBL" id="KAK2177242.1"/>
    </source>
</evidence>
<reference evidence="1" key="1">
    <citation type="journal article" date="2023" name="Mol. Biol. Evol.">
        <title>Third-Generation Sequencing Reveals the Adaptive Role of the Epigenome in Three Deep-Sea Polychaetes.</title>
        <authorList>
            <person name="Perez M."/>
            <person name="Aroh O."/>
            <person name="Sun Y."/>
            <person name="Lan Y."/>
            <person name="Juniper S.K."/>
            <person name="Young C.R."/>
            <person name="Angers B."/>
            <person name="Qian P.Y."/>
        </authorList>
    </citation>
    <scope>NUCLEOTIDE SEQUENCE</scope>
    <source>
        <strain evidence="1">R07B-5</strain>
    </source>
</reference>